<keyword evidence="4" id="KW-0235">DNA replication</keyword>
<dbReference type="PANTHER" id="PTHR23061:SF12">
    <property type="entry name" value="DNA POLYMERASE ALPHA SUBUNIT B"/>
    <property type="match status" value="1"/>
</dbReference>
<evidence type="ECO:0000256" key="4">
    <source>
        <dbReference type="ARBA" id="ARBA00022705"/>
    </source>
</evidence>
<keyword evidence="5" id="KW-0539">Nucleus</keyword>
<dbReference type="AlphaFoldDB" id="A0A8V0X271"/>
<feature type="region of interest" description="Disordered" evidence="6">
    <location>
        <begin position="125"/>
        <end position="175"/>
    </location>
</feature>
<dbReference type="Pfam" id="PF08418">
    <property type="entry name" value="Pol_alpha_B_N"/>
    <property type="match status" value="1"/>
</dbReference>
<evidence type="ECO:0000313" key="10">
    <source>
        <dbReference type="Proteomes" id="UP000000539"/>
    </source>
</evidence>
<evidence type="ECO:0000256" key="2">
    <source>
        <dbReference type="ARBA" id="ARBA00007299"/>
    </source>
</evidence>
<feature type="compositionally biased region" description="Low complexity" evidence="6">
    <location>
        <begin position="161"/>
        <end position="174"/>
    </location>
</feature>
<sequence length="531" mass="58797">MADPEPDAVSVPLPVSVEAVLRELALFELRCDGADVTDKLLELCLSHSLDPVTLANELLAFVTSKALDPQLSPEALSAFEHEVLSRRDRRIPPPRRTDSRCLHDVHTLQGLLEEEEEEQLLDSYCTPAKGPQKRSSSTPENPHPKRSSSTHSPYKLLTPNSFSPSAAPSPQYSARTNRGSVVASFGPIHDITWEGRGGVDCTPKPFSPPERSLSRSYSFMFQRAADVREVLLWRMEQIGAALRSHHCIPEFGSLLLPAQDSVTVLGRIGCDSNGKLNPKSAVLEGDRERSAGAQIPLELSELQEFSLFPGQVFGPFIDTKHEQVESCRLLLPFAELFRLCVRSLLDGTRSAGTHLVFVPSQRDAHHDFVYPQPPFVCPELPKEDKARVHFMPDPCTLDINGVVLGLTSTDLLFHMGAEEISSSSGTSDRFTRILQHILTQRSFYPLYPPAEEMNVDYESFSSFASLPVTPHVLIIPSELRYFVKEVLGCVCINPGRLTKGRAAGTYGQLCLQPRWDGEQKNPCVAAQVVRI</sequence>
<name>A0A8V0X271_CHICK</name>
<evidence type="ECO:0000256" key="3">
    <source>
        <dbReference type="ARBA" id="ARBA00018596"/>
    </source>
</evidence>
<reference evidence="9" key="2">
    <citation type="submission" date="2025-09" db="UniProtKB">
        <authorList>
            <consortium name="Ensembl"/>
        </authorList>
    </citation>
    <scope>IDENTIFICATION</scope>
    <source>
        <strain evidence="9">broiler</strain>
    </source>
</reference>
<dbReference type="InterPro" id="IPR013627">
    <property type="entry name" value="Pol_alpha_B_N"/>
</dbReference>
<dbReference type="GO" id="GO:0005634">
    <property type="term" value="C:nucleus"/>
    <property type="evidence" value="ECO:0007669"/>
    <property type="project" value="UniProtKB-SubCell"/>
</dbReference>
<dbReference type="PIRSF" id="PIRSF018300">
    <property type="entry name" value="DNA_pol_alph_2"/>
    <property type="match status" value="1"/>
</dbReference>
<dbReference type="InterPro" id="IPR007185">
    <property type="entry name" value="DNA_pol_a/d/e_bsu"/>
</dbReference>
<dbReference type="Ensembl" id="ENSGALT00010003193.1">
    <property type="protein sequence ID" value="ENSGALP00010001661.1"/>
    <property type="gene ID" value="ENSGALG00010001378.1"/>
</dbReference>
<organism evidence="9 10">
    <name type="scientific">Gallus gallus</name>
    <name type="common">Chicken</name>
    <dbReference type="NCBI Taxonomy" id="9031"/>
    <lineage>
        <taxon>Eukaryota</taxon>
        <taxon>Metazoa</taxon>
        <taxon>Chordata</taxon>
        <taxon>Craniata</taxon>
        <taxon>Vertebrata</taxon>
        <taxon>Euteleostomi</taxon>
        <taxon>Archelosauria</taxon>
        <taxon>Archosauria</taxon>
        <taxon>Dinosauria</taxon>
        <taxon>Saurischia</taxon>
        <taxon>Theropoda</taxon>
        <taxon>Coelurosauria</taxon>
        <taxon>Aves</taxon>
        <taxon>Neognathae</taxon>
        <taxon>Galloanserae</taxon>
        <taxon>Galliformes</taxon>
        <taxon>Phasianidae</taxon>
        <taxon>Phasianinae</taxon>
        <taxon>Gallus</taxon>
    </lineage>
</organism>
<evidence type="ECO:0000256" key="5">
    <source>
        <dbReference type="ARBA" id="ARBA00023242"/>
    </source>
</evidence>
<dbReference type="InterPro" id="IPR016722">
    <property type="entry name" value="DNA_pol_alpha_bsu"/>
</dbReference>
<dbReference type="GO" id="GO:0003677">
    <property type="term" value="F:DNA binding"/>
    <property type="evidence" value="ECO:0007669"/>
    <property type="project" value="InterPro"/>
</dbReference>
<evidence type="ECO:0007829" key="11">
    <source>
        <dbReference type="PeptideAtlas" id="A0A8V0X271"/>
    </source>
</evidence>
<dbReference type="Pfam" id="PF04042">
    <property type="entry name" value="DNA_pol_E_B"/>
    <property type="match status" value="1"/>
</dbReference>
<gene>
    <name evidence="9" type="primary">POLA2</name>
</gene>
<dbReference type="PANTHER" id="PTHR23061">
    <property type="entry name" value="DNA POLYMERASE 2 ALPHA 70 KDA SUBUNIT"/>
    <property type="match status" value="1"/>
</dbReference>
<dbReference type="Proteomes" id="UP000000539">
    <property type="component" value="Unassembled WGS sequence"/>
</dbReference>
<comment type="subcellular location">
    <subcellularLocation>
        <location evidence="1">Nucleus</location>
    </subcellularLocation>
</comment>
<keyword evidence="10" id="KW-1185">Reference proteome</keyword>
<dbReference type="GeneTree" id="ENSGT00390000016784"/>
<feature type="domain" description="DNA polymerase alpha subunit B N-terminal" evidence="8">
    <location>
        <begin position="19"/>
        <end position="86"/>
    </location>
</feature>
<evidence type="ECO:0000313" key="9">
    <source>
        <dbReference type="Ensembl" id="ENSGALP00010001661.1"/>
    </source>
</evidence>
<comment type="similarity">
    <text evidence="2">Belongs to the DNA polymerase alpha subunit B family.</text>
</comment>
<dbReference type="FunFam" id="3.60.21.60:FF:000003">
    <property type="entry name" value="DNA polymerase alpha subunit B"/>
    <property type="match status" value="1"/>
</dbReference>
<feature type="domain" description="DNA polymerase alpha/delta/epsilon subunit B" evidence="7">
    <location>
        <begin position="312"/>
        <end position="484"/>
    </location>
</feature>
<dbReference type="GO" id="GO:0006260">
    <property type="term" value="P:DNA replication"/>
    <property type="evidence" value="ECO:0007669"/>
    <property type="project" value="UniProtKB-KW"/>
</dbReference>
<evidence type="ECO:0000256" key="6">
    <source>
        <dbReference type="SAM" id="MobiDB-lite"/>
    </source>
</evidence>
<reference evidence="9" key="1">
    <citation type="submission" date="2025-08" db="UniProtKB">
        <authorList>
            <consortium name="Ensembl"/>
        </authorList>
    </citation>
    <scope>IDENTIFICATION</scope>
    <source>
        <strain evidence="9">broiler</strain>
    </source>
</reference>
<evidence type="ECO:0000259" key="8">
    <source>
        <dbReference type="Pfam" id="PF08418"/>
    </source>
</evidence>
<accession>A0A8V0X271</accession>
<evidence type="ECO:0000256" key="1">
    <source>
        <dbReference type="ARBA" id="ARBA00004123"/>
    </source>
</evidence>
<dbReference type="Gene3D" id="3.60.21.60">
    <property type="match status" value="2"/>
</dbReference>
<protein>
    <recommendedName>
        <fullName evidence="3">DNA polymerase alpha subunit B</fullName>
    </recommendedName>
</protein>
<dbReference type="InterPro" id="IPR043034">
    <property type="entry name" value="DNA_pol_alpha_B_N_sf"/>
</dbReference>
<dbReference type="OrthoDB" id="9117141at2759"/>
<proteinExistence type="evidence at protein level"/>
<dbReference type="Gene3D" id="1.10.8.530">
    <property type="entry name" value="DNA polymerase alpha-primase, subunit B, N-terminal domain"/>
    <property type="match status" value="1"/>
</dbReference>
<keyword evidence="11" id="KW-1267">Proteomics identification</keyword>
<evidence type="ECO:0000259" key="7">
    <source>
        <dbReference type="Pfam" id="PF04042"/>
    </source>
</evidence>